<feature type="transmembrane region" description="Helical" evidence="9">
    <location>
        <begin position="264"/>
        <end position="284"/>
    </location>
</feature>
<keyword evidence="7 9" id="KW-0472">Membrane</keyword>
<keyword evidence="3" id="KW-0813">Transport</keyword>
<evidence type="ECO:0000313" key="10">
    <source>
        <dbReference type="EMBL" id="KAF8714715.1"/>
    </source>
</evidence>
<dbReference type="GO" id="GO:0022857">
    <property type="term" value="F:transmembrane transporter activity"/>
    <property type="evidence" value="ECO:0007669"/>
    <property type="project" value="InterPro"/>
</dbReference>
<dbReference type="GO" id="GO:0006811">
    <property type="term" value="P:monoatomic ion transport"/>
    <property type="evidence" value="ECO:0007669"/>
    <property type="project" value="UniProtKB-KW"/>
</dbReference>
<feature type="transmembrane region" description="Helical" evidence="9">
    <location>
        <begin position="428"/>
        <end position="448"/>
    </location>
</feature>
<name>A0A8H7LYS1_9AGAM</name>
<evidence type="ECO:0000313" key="11">
    <source>
        <dbReference type="Proteomes" id="UP000602905"/>
    </source>
</evidence>
<dbReference type="InterPro" id="IPR011701">
    <property type="entry name" value="MFS"/>
</dbReference>
<feature type="compositionally biased region" description="Basic and acidic residues" evidence="8">
    <location>
        <begin position="15"/>
        <end position="35"/>
    </location>
</feature>
<dbReference type="Proteomes" id="UP000602905">
    <property type="component" value="Unassembled WGS sequence"/>
</dbReference>
<proteinExistence type="inferred from homology"/>
<keyword evidence="6" id="KW-0406">Ion transport</keyword>
<dbReference type="InterPro" id="IPR036259">
    <property type="entry name" value="MFS_trans_sf"/>
</dbReference>
<accession>A0A8H7LYS1</accession>
<keyword evidence="5 9" id="KW-1133">Transmembrane helix</keyword>
<evidence type="ECO:0000256" key="7">
    <source>
        <dbReference type="ARBA" id="ARBA00023136"/>
    </source>
</evidence>
<evidence type="ECO:0000256" key="2">
    <source>
        <dbReference type="ARBA" id="ARBA00008335"/>
    </source>
</evidence>
<evidence type="ECO:0000256" key="6">
    <source>
        <dbReference type="ARBA" id="ARBA00023065"/>
    </source>
</evidence>
<feature type="transmembrane region" description="Helical" evidence="9">
    <location>
        <begin position="368"/>
        <end position="391"/>
    </location>
</feature>
<feature type="transmembrane region" description="Helical" evidence="9">
    <location>
        <begin position="118"/>
        <end position="140"/>
    </location>
</feature>
<feature type="compositionally biased region" description="Polar residues" evidence="8">
    <location>
        <begin position="1"/>
        <end position="13"/>
    </location>
</feature>
<dbReference type="PANTHER" id="PTHR23501">
    <property type="entry name" value="MAJOR FACILITATOR SUPERFAMILY"/>
    <property type="match status" value="1"/>
</dbReference>
<keyword evidence="4 9" id="KW-0812">Transmembrane</keyword>
<feature type="region of interest" description="Disordered" evidence="8">
    <location>
        <begin position="1"/>
        <end position="35"/>
    </location>
</feature>
<feature type="transmembrane region" description="Helical" evidence="9">
    <location>
        <begin position="397"/>
        <end position="416"/>
    </location>
</feature>
<dbReference type="PANTHER" id="PTHR23501:SF87">
    <property type="entry name" value="SIDEROPHORE IRON TRANSPORTER 2"/>
    <property type="match status" value="1"/>
</dbReference>
<comment type="similarity">
    <text evidence="2">Belongs to the major facilitator superfamily.</text>
</comment>
<dbReference type="FunFam" id="1.20.1250.20:FF:000197">
    <property type="entry name" value="Siderophore iron transporter 1"/>
    <property type="match status" value="1"/>
</dbReference>
<comment type="subcellular location">
    <subcellularLocation>
        <location evidence="1">Membrane</location>
        <topology evidence="1">Multi-pass membrane protein</topology>
    </subcellularLocation>
</comment>
<feature type="transmembrane region" description="Helical" evidence="9">
    <location>
        <begin position="296"/>
        <end position="313"/>
    </location>
</feature>
<reference evidence="10" key="1">
    <citation type="submission" date="2020-09" db="EMBL/GenBank/DDBJ databases">
        <title>Comparative genome analyses of four rice-infecting Rhizoctonia solani isolates reveal extensive enrichment of homogalacturonan modification genes.</title>
        <authorList>
            <person name="Lee D.-Y."/>
            <person name="Jeon J."/>
            <person name="Kim K.-T."/>
            <person name="Cheong K."/>
            <person name="Song H."/>
            <person name="Choi G."/>
            <person name="Ko J."/>
            <person name="Opiyo S.O."/>
            <person name="Zuo S."/>
            <person name="Madhav S."/>
            <person name="Lee Y.-H."/>
            <person name="Wang G.-L."/>
        </authorList>
    </citation>
    <scope>NUCLEOTIDE SEQUENCE</scope>
    <source>
        <strain evidence="10">AG1-IA WGL</strain>
    </source>
</reference>
<organism evidence="10 11">
    <name type="scientific">Rhizoctonia solani</name>
    <dbReference type="NCBI Taxonomy" id="456999"/>
    <lineage>
        <taxon>Eukaryota</taxon>
        <taxon>Fungi</taxon>
        <taxon>Dikarya</taxon>
        <taxon>Basidiomycota</taxon>
        <taxon>Agaricomycotina</taxon>
        <taxon>Agaricomycetes</taxon>
        <taxon>Cantharellales</taxon>
        <taxon>Ceratobasidiaceae</taxon>
        <taxon>Rhizoctonia</taxon>
    </lineage>
</organism>
<comment type="caution">
    <text evidence="10">The sequence shown here is derived from an EMBL/GenBank/DDBJ whole genome shotgun (WGS) entry which is preliminary data.</text>
</comment>
<feature type="transmembrane region" description="Helical" evidence="9">
    <location>
        <begin position="333"/>
        <end position="361"/>
    </location>
</feature>
<evidence type="ECO:0000256" key="9">
    <source>
        <dbReference type="SAM" id="Phobius"/>
    </source>
</evidence>
<feature type="transmembrane region" description="Helical" evidence="9">
    <location>
        <begin position="208"/>
        <end position="231"/>
    </location>
</feature>
<evidence type="ECO:0000256" key="8">
    <source>
        <dbReference type="SAM" id="MobiDB-lite"/>
    </source>
</evidence>
<feature type="transmembrane region" description="Helical" evidence="9">
    <location>
        <begin position="146"/>
        <end position="165"/>
    </location>
</feature>
<protein>
    <submittedName>
        <fullName evidence="10">Major Facilitator Superfamily</fullName>
    </submittedName>
</protein>
<gene>
    <name evidence="10" type="ORF">RHS03_00116</name>
</gene>
<evidence type="ECO:0000256" key="1">
    <source>
        <dbReference type="ARBA" id="ARBA00004141"/>
    </source>
</evidence>
<feature type="non-terminal residue" evidence="10">
    <location>
        <position position="618"/>
    </location>
</feature>
<dbReference type="SUPFAM" id="SSF103473">
    <property type="entry name" value="MFS general substrate transporter"/>
    <property type="match status" value="1"/>
</dbReference>
<sequence>MASSIEKQDSQLGPENDKNWAHNHNQDHTLKPAGVRKSEAAQKVITGKHKICLIVSIGLAAYIYSLDGSTTWTYLAFAGSALNNHSLIATVQVAQSIIVVCGKPFIAKLADSLSRPVAYSLVVFFYVLGCIIIASAQSIATVAGCIVIYAVGYTGLQLLLQIIIADTTTLKWRGLSSGLVSAPFIIDAFAGSEVSASVMASGGPGWRWGYGIFAILVPVTILPLILTLGWAQHKAKSQGLVEPAPQSSARGMNKFKAVWEEVDMLGLLILAGGVACVLLPLTLAKSAKGGWANPSMTAMLTVGPILFIAFGIYEWKFAAYPIVPMRFLRNKAVVGAGLIGFFDFVSFYLTFSYLYSFVFVIKGWELRYLNYFSSTQTVALTVFGIIAGAIMRTTHRYKWMLVTGLFIRLFGVGLMIHSRGAKGNTGELVMTQVIQGLGGGFAAVASQVSAQASVPHSEVAIVTAMVLLVTEIGGAIGTAIGGSTSLFPELLRLTVLVRNTMPRQLEIHLPDVNSTVRAELFSSITTIASYLPGDPIREGVIQAYDETMKVLLIAATAIGKDSDWAFGSNKKNSLIPSAIIPPALALLMPDYFLGDTQNAVEGTTLTGEVARHVPQGKV</sequence>
<dbReference type="Pfam" id="PF07690">
    <property type="entry name" value="MFS_1"/>
    <property type="match status" value="1"/>
</dbReference>
<dbReference type="GO" id="GO:0005886">
    <property type="term" value="C:plasma membrane"/>
    <property type="evidence" value="ECO:0007669"/>
    <property type="project" value="TreeGrafter"/>
</dbReference>
<dbReference type="EMBL" id="JACYCD010000009">
    <property type="protein sequence ID" value="KAF8714715.1"/>
    <property type="molecule type" value="Genomic_DNA"/>
</dbReference>
<dbReference type="OrthoDB" id="2241241at2759"/>
<dbReference type="AlphaFoldDB" id="A0A8H7LYS1"/>
<feature type="transmembrane region" description="Helical" evidence="9">
    <location>
        <begin position="51"/>
        <end position="75"/>
    </location>
</feature>
<evidence type="ECO:0000256" key="5">
    <source>
        <dbReference type="ARBA" id="ARBA00022989"/>
    </source>
</evidence>
<evidence type="ECO:0000256" key="4">
    <source>
        <dbReference type="ARBA" id="ARBA00022692"/>
    </source>
</evidence>
<evidence type="ECO:0000256" key="3">
    <source>
        <dbReference type="ARBA" id="ARBA00022448"/>
    </source>
</evidence>
<feature type="transmembrane region" description="Helical" evidence="9">
    <location>
        <begin position="460"/>
        <end position="482"/>
    </location>
</feature>
<dbReference type="Gene3D" id="1.20.1250.20">
    <property type="entry name" value="MFS general substrate transporter like domains"/>
    <property type="match status" value="2"/>
</dbReference>